<evidence type="ECO:0000313" key="14">
    <source>
        <dbReference type="Proteomes" id="UP000663637"/>
    </source>
</evidence>
<dbReference type="PROSITE" id="PS52016">
    <property type="entry name" value="TONB_DEPENDENT_REC_3"/>
    <property type="match status" value="1"/>
</dbReference>
<feature type="signal peptide" evidence="10">
    <location>
        <begin position="1"/>
        <end position="27"/>
    </location>
</feature>
<evidence type="ECO:0000256" key="4">
    <source>
        <dbReference type="ARBA" id="ARBA00022692"/>
    </source>
</evidence>
<organism evidence="13 14">
    <name type="scientific">Tsuneonella flava</name>
    <dbReference type="NCBI Taxonomy" id="2055955"/>
    <lineage>
        <taxon>Bacteria</taxon>
        <taxon>Pseudomonadati</taxon>
        <taxon>Pseudomonadota</taxon>
        <taxon>Alphaproteobacteria</taxon>
        <taxon>Sphingomonadales</taxon>
        <taxon>Erythrobacteraceae</taxon>
        <taxon>Tsuneonella</taxon>
    </lineage>
</organism>
<dbReference type="RefSeq" id="WP_205444974.1">
    <property type="nucleotide sequence ID" value="NZ_CP061510.1"/>
</dbReference>
<dbReference type="PANTHER" id="PTHR47234">
    <property type="match status" value="1"/>
</dbReference>
<sequence length="892" mass="95379">MSRRSNYLLGAAISVVASITVPHTVLAQDGAGPAANSAAPAGEGQIVVLGTRRADRTVTDSASPVDVIGAQDLVGQPSADMVDAVKNVVPSFFVGQNTISDASTFVRSASLRGLPGDQVLVMINGKRFNRSSLVQVYAGGDTALSFGSQGPDISSIPSLAIANLQVLREGATAQYGSDAIAGVLNFQLRSKPGFEMQARYGQYYDNGGDGQSYQVSGNYGVDFGSRGFINLTGEYNDNKQTSRGVQVPSAVYFADKNPTLTDRLPNYPDPVQNWGSSPSHGYKLMLNAAYDVTDWAQLYVFGNYANSKGDQSFQYRPVSDWEMERDNGTDIALGGGSANSVFRHPVYLTPCPIGNASCPEGGFVKDGNVYNFSTLYPAGFTPRFVGETTEIYGTVGAKGEIDQLTWDLSGTWARHKLDLSMYSSMAPSYGPSSQTEFEFGQLSQTETNANLDLTYPLEVGLASPLTLSAGAEYRNETYKATEGDLQSYGVGPYGAQSLYVETSPGGFVYDSAVTMFSGASGYAGTSPQAAGKYSQNSYGGYVGIEGDLTENLSFGAAGRYEHYDTFGDATVGKVNAIYHLSPEFAIRASYGTGFHAPSPGQNNVQVLTTAFIGGNQVQTGTYPVTSAAAQYFGAKSLSPEKATNFGIGFVIDPGNGFTLTADAYSIKVNNRIGLSQSFDVTADDVAAEPILAAVGAGGAVQYFTNGFDTKTVGVDVVASYKTYLAGGPLHFTLAYNYNKSRVTDYDPNVVGKTQLIDIQYLAPNHRANLSANWQLGDFTFNVRESYYGEWRNSNDYPIREGNLANGAIIDGQHFGEKFLTDIDVSYRFMDRYTLTVGVNNVFNTYPDKIMATVNNPVYTATGSLANGSVYPRSGGPFGINGGMWYVRLGVKY</sequence>
<dbReference type="InterPro" id="IPR012910">
    <property type="entry name" value="Plug_dom"/>
</dbReference>
<dbReference type="InterPro" id="IPR039426">
    <property type="entry name" value="TonB-dep_rcpt-like"/>
</dbReference>
<comment type="subcellular location">
    <subcellularLocation>
        <location evidence="1 8">Cell outer membrane</location>
        <topology evidence="1 8">Multi-pass membrane protein</topology>
    </subcellularLocation>
</comment>
<evidence type="ECO:0000256" key="8">
    <source>
        <dbReference type="PROSITE-ProRule" id="PRU01360"/>
    </source>
</evidence>
<dbReference type="InterPro" id="IPR000531">
    <property type="entry name" value="Beta-barrel_TonB"/>
</dbReference>
<dbReference type="Pfam" id="PF00593">
    <property type="entry name" value="TonB_dep_Rec_b-barrel"/>
    <property type="match status" value="1"/>
</dbReference>
<dbReference type="SUPFAM" id="SSF56935">
    <property type="entry name" value="Porins"/>
    <property type="match status" value="1"/>
</dbReference>
<accession>A0ABX7KFI4</accession>
<gene>
    <name evidence="13" type="ORF">IDJ81_06425</name>
</gene>
<keyword evidence="2 8" id="KW-0813">Transport</keyword>
<feature type="chain" id="PRO_5046956014" evidence="10">
    <location>
        <begin position="28"/>
        <end position="892"/>
    </location>
</feature>
<evidence type="ECO:0000256" key="9">
    <source>
        <dbReference type="RuleBase" id="RU003357"/>
    </source>
</evidence>
<proteinExistence type="inferred from homology"/>
<evidence type="ECO:0000259" key="12">
    <source>
        <dbReference type="Pfam" id="PF07715"/>
    </source>
</evidence>
<dbReference type="InterPro" id="IPR037066">
    <property type="entry name" value="Plug_dom_sf"/>
</dbReference>
<keyword evidence="6 8" id="KW-0472">Membrane</keyword>
<dbReference type="Proteomes" id="UP000663637">
    <property type="component" value="Chromosome"/>
</dbReference>
<dbReference type="InterPro" id="IPR036942">
    <property type="entry name" value="Beta-barrel_TonB_sf"/>
</dbReference>
<dbReference type="Pfam" id="PF07715">
    <property type="entry name" value="Plug"/>
    <property type="match status" value="1"/>
</dbReference>
<evidence type="ECO:0000256" key="7">
    <source>
        <dbReference type="ARBA" id="ARBA00023237"/>
    </source>
</evidence>
<keyword evidence="4 8" id="KW-0812">Transmembrane</keyword>
<keyword evidence="14" id="KW-1185">Reference proteome</keyword>
<keyword evidence="3 8" id="KW-1134">Transmembrane beta strand</keyword>
<feature type="domain" description="TonB-dependent receptor plug" evidence="12">
    <location>
        <begin position="59"/>
        <end position="183"/>
    </location>
</feature>
<evidence type="ECO:0000256" key="1">
    <source>
        <dbReference type="ARBA" id="ARBA00004571"/>
    </source>
</evidence>
<evidence type="ECO:0000256" key="3">
    <source>
        <dbReference type="ARBA" id="ARBA00022452"/>
    </source>
</evidence>
<dbReference type="Gene3D" id="2.40.170.20">
    <property type="entry name" value="TonB-dependent receptor, beta-barrel domain"/>
    <property type="match status" value="1"/>
</dbReference>
<evidence type="ECO:0000256" key="2">
    <source>
        <dbReference type="ARBA" id="ARBA00022448"/>
    </source>
</evidence>
<reference evidence="13 14" key="1">
    <citation type="submission" date="2020-09" db="EMBL/GenBank/DDBJ databases">
        <title>Complete genome sequence of altererythrobacter flavus SS-21NJ, isolated from Dongying oil sludge in Shandong province.</title>
        <authorList>
            <person name="Sun S."/>
            <person name="Zhang Z."/>
        </authorList>
    </citation>
    <scope>NUCLEOTIDE SEQUENCE [LARGE SCALE GENOMIC DNA]</scope>
    <source>
        <strain evidence="13 14">SS-21NJ</strain>
    </source>
</reference>
<keyword evidence="5 9" id="KW-0798">TonB box</keyword>
<protein>
    <submittedName>
        <fullName evidence="13">TonB-dependent receptor</fullName>
    </submittedName>
</protein>
<feature type="domain" description="TonB-dependent receptor-like beta-barrel" evidence="11">
    <location>
        <begin position="381"/>
        <end position="841"/>
    </location>
</feature>
<dbReference type="Gene3D" id="2.170.130.10">
    <property type="entry name" value="TonB-dependent receptor, plug domain"/>
    <property type="match status" value="1"/>
</dbReference>
<keyword evidence="10" id="KW-0732">Signal</keyword>
<comment type="similarity">
    <text evidence="8 9">Belongs to the TonB-dependent receptor family.</text>
</comment>
<evidence type="ECO:0000259" key="11">
    <source>
        <dbReference type="Pfam" id="PF00593"/>
    </source>
</evidence>
<evidence type="ECO:0000256" key="5">
    <source>
        <dbReference type="ARBA" id="ARBA00023077"/>
    </source>
</evidence>
<keyword evidence="7 8" id="KW-0998">Cell outer membrane</keyword>
<evidence type="ECO:0000256" key="10">
    <source>
        <dbReference type="SAM" id="SignalP"/>
    </source>
</evidence>
<dbReference type="EMBL" id="CP061510">
    <property type="protein sequence ID" value="QSB45730.1"/>
    <property type="molecule type" value="Genomic_DNA"/>
</dbReference>
<dbReference type="PANTHER" id="PTHR47234:SF3">
    <property type="entry name" value="SECRETIN_TONB SHORT N-TERMINAL DOMAIN-CONTAINING PROTEIN"/>
    <property type="match status" value="1"/>
</dbReference>
<name>A0ABX7KFI4_9SPHN</name>
<keyword evidence="13" id="KW-0675">Receptor</keyword>
<evidence type="ECO:0000313" key="13">
    <source>
        <dbReference type="EMBL" id="QSB45730.1"/>
    </source>
</evidence>
<evidence type="ECO:0000256" key="6">
    <source>
        <dbReference type="ARBA" id="ARBA00023136"/>
    </source>
</evidence>